<keyword evidence="1 3" id="KW-0963">Cytoplasm</keyword>
<dbReference type="SUPFAM" id="SSF75420">
    <property type="entry name" value="YhbC-like, N-terminal domain"/>
    <property type="match status" value="1"/>
</dbReference>
<dbReference type="NCBIfam" id="NF000930">
    <property type="entry name" value="PRK00092.2-2"/>
    <property type="match status" value="1"/>
</dbReference>
<dbReference type="InterPro" id="IPR003728">
    <property type="entry name" value="Ribosome_maturation_RimP"/>
</dbReference>
<comment type="subcellular location">
    <subcellularLocation>
        <location evidence="3">Cytoplasm</location>
    </subcellularLocation>
</comment>
<evidence type="ECO:0000256" key="2">
    <source>
        <dbReference type="ARBA" id="ARBA00022517"/>
    </source>
</evidence>
<feature type="compositionally biased region" description="Basic and acidic residues" evidence="4">
    <location>
        <begin position="211"/>
        <end position="227"/>
    </location>
</feature>
<keyword evidence="7" id="KW-1185">Reference proteome</keyword>
<sequence length="227" mass="23353">MSRGTSPAPAGGGGGTAAAERLRPAVVEVVEAAGFVLDDLEVRPAGRRQVVRVVVDTADVPGPHDPPAPGPGLDEVAGVSRELSQLLDTMDQGGGEGTPEGEYTLEVTTPGTDRPLTRPHHWRRAWLRKVAITRTDGGTLSARVGPVGASGEGADGGSDGATVTLAEGTPKGPVLHRLPLAEVRRAVVEVEFKPAPPAEVEALVVAAGGDPDARRAQDVQDGQEERS</sequence>
<dbReference type="Proteomes" id="UP001500457">
    <property type="component" value="Unassembled WGS sequence"/>
</dbReference>
<feature type="region of interest" description="Disordered" evidence="4">
    <location>
        <begin position="206"/>
        <end position="227"/>
    </location>
</feature>
<evidence type="ECO:0000259" key="5">
    <source>
        <dbReference type="Pfam" id="PF02576"/>
    </source>
</evidence>
<dbReference type="PANTHER" id="PTHR33867">
    <property type="entry name" value="RIBOSOME MATURATION FACTOR RIMP"/>
    <property type="match status" value="1"/>
</dbReference>
<comment type="function">
    <text evidence="3">Required for maturation of 30S ribosomal subunits.</text>
</comment>
<gene>
    <name evidence="3 6" type="primary">rimP</name>
    <name evidence="6" type="ORF">GCM10023203_55050</name>
</gene>
<dbReference type="Pfam" id="PF02576">
    <property type="entry name" value="RimP_N"/>
    <property type="match status" value="1"/>
</dbReference>
<evidence type="ECO:0000313" key="6">
    <source>
        <dbReference type="EMBL" id="GAA4893868.1"/>
    </source>
</evidence>
<evidence type="ECO:0000313" key="7">
    <source>
        <dbReference type="Proteomes" id="UP001500457"/>
    </source>
</evidence>
<protein>
    <recommendedName>
        <fullName evidence="3">Ribosome maturation factor RimP</fullName>
    </recommendedName>
</protein>
<dbReference type="InterPro" id="IPR028989">
    <property type="entry name" value="RimP_N"/>
</dbReference>
<evidence type="ECO:0000256" key="4">
    <source>
        <dbReference type="SAM" id="MobiDB-lite"/>
    </source>
</evidence>
<proteinExistence type="inferred from homology"/>
<feature type="region of interest" description="Disordered" evidence="4">
    <location>
        <begin position="89"/>
        <end position="118"/>
    </location>
</feature>
<reference evidence="7" key="1">
    <citation type="journal article" date="2019" name="Int. J. Syst. Evol. Microbiol.">
        <title>The Global Catalogue of Microorganisms (GCM) 10K type strain sequencing project: providing services to taxonomists for standard genome sequencing and annotation.</title>
        <authorList>
            <consortium name="The Broad Institute Genomics Platform"/>
            <consortium name="The Broad Institute Genome Sequencing Center for Infectious Disease"/>
            <person name="Wu L."/>
            <person name="Ma J."/>
        </authorList>
    </citation>
    <scope>NUCLEOTIDE SEQUENCE [LARGE SCALE GENOMIC DNA]</scope>
    <source>
        <strain evidence="7">JCM 17983</strain>
    </source>
</reference>
<organism evidence="6 7">
    <name type="scientific">Actinomycetospora straminea</name>
    <dbReference type="NCBI Taxonomy" id="663607"/>
    <lineage>
        <taxon>Bacteria</taxon>
        <taxon>Bacillati</taxon>
        <taxon>Actinomycetota</taxon>
        <taxon>Actinomycetes</taxon>
        <taxon>Pseudonocardiales</taxon>
        <taxon>Pseudonocardiaceae</taxon>
        <taxon>Actinomycetospora</taxon>
    </lineage>
</organism>
<dbReference type="InterPro" id="IPR035956">
    <property type="entry name" value="RimP_N_sf"/>
</dbReference>
<dbReference type="PANTHER" id="PTHR33867:SF1">
    <property type="entry name" value="RIBOSOME MATURATION FACTOR RIMP"/>
    <property type="match status" value="1"/>
</dbReference>
<comment type="similarity">
    <text evidence="3">Belongs to the RimP family.</text>
</comment>
<dbReference type="Gene3D" id="3.30.300.70">
    <property type="entry name" value="RimP-like superfamily, N-terminal"/>
    <property type="match status" value="1"/>
</dbReference>
<name>A0ABP9F436_9PSEU</name>
<keyword evidence="2 3" id="KW-0690">Ribosome biogenesis</keyword>
<dbReference type="RefSeq" id="WP_274230270.1">
    <property type="nucleotide sequence ID" value="NZ_BAABHQ010000025.1"/>
</dbReference>
<feature type="domain" description="Ribosome maturation factor RimP N-terminal" evidence="5">
    <location>
        <begin position="27"/>
        <end position="113"/>
    </location>
</feature>
<comment type="caution">
    <text evidence="6">The sequence shown here is derived from an EMBL/GenBank/DDBJ whole genome shotgun (WGS) entry which is preliminary data.</text>
</comment>
<dbReference type="EMBL" id="BAABHQ010000025">
    <property type="protein sequence ID" value="GAA4893868.1"/>
    <property type="molecule type" value="Genomic_DNA"/>
</dbReference>
<evidence type="ECO:0000256" key="1">
    <source>
        <dbReference type="ARBA" id="ARBA00022490"/>
    </source>
</evidence>
<dbReference type="HAMAP" id="MF_01077">
    <property type="entry name" value="RimP"/>
    <property type="match status" value="1"/>
</dbReference>
<evidence type="ECO:0000256" key="3">
    <source>
        <dbReference type="HAMAP-Rule" id="MF_01077"/>
    </source>
</evidence>
<accession>A0ABP9F436</accession>